<sequence length="765" mass="86415">MQRRDNQALHLRLLQRLLREKRPLVDCAAALQKVLQLDSNVRAVWYFTWQASAGIYSPIGDGQGWPPGPDDLTEASDQKLFHAMQQQTQLSLKEVAVMDCWLAKRIQRSGLSKGVVARLSLYPGQQGLIAVELQPEAPLYALDSLLNILSLQLACTQPAAPVELLSNDPNPVLWVNRHSDLVEVNQAVIDLFGHQIVECAMQALPNNHVHLVRSCLQQQRVVEDVPAHFAQSVYMWTYIPDVQQQHVLVRGRDVTEQAHRLQDAAQASRLYRLITENTTDLISRHRPDGRFISASPASWQLLGYWPEELQGMRYQDLLHEKGVLLVEQNAINALIEDGYHTMTLRMRHRDGHFLWFETASRAIRETYTGDIVEIISVSRDITERVQSEENRRRLAEVVEVNTDLVLFVDPSGLVRWMNPSARRALQVEIQHPCVQLDEIVDPATLRVLDEKGWKEVDQQGVWSCEARFQPYAGLASFPVSLVLLAHTTAGGEYYYSFVARNMAERELREAQHRKHQEELAHTARLVTLGELTSGIAHEMNQPLASVINYASASLRYLQAADMTSLPIQRVVQGLQRITEHANHAAQVIKRLRAFLRKEPRRVEGLNLAEVLQDATQLCAWEARNAQVYIEQQLLTALPVIYADRVLLEQVLLNILRNAIEANREQHQRGQKASRILMTAEQRNDSVYIQVHDQGAGVSQEQMEHMFTPFYTSKAEGLGLGLSMSRSIVEGFGGALEAEAGALGGLCLSCRLPIRACNDERITVET</sequence>
<dbReference type="SUPFAM" id="SSF47384">
    <property type="entry name" value="Homodimeric domain of signal transducing histidine kinase"/>
    <property type="match status" value="1"/>
</dbReference>
<dbReference type="SMART" id="SM00388">
    <property type="entry name" value="HisKA"/>
    <property type="match status" value="1"/>
</dbReference>
<evidence type="ECO:0000256" key="1">
    <source>
        <dbReference type="ARBA" id="ARBA00000085"/>
    </source>
</evidence>
<dbReference type="SMART" id="SM00387">
    <property type="entry name" value="HATPase_c"/>
    <property type="match status" value="1"/>
</dbReference>
<proteinExistence type="predicted"/>
<dbReference type="PRINTS" id="PR00344">
    <property type="entry name" value="BCTRLSENSOR"/>
</dbReference>
<evidence type="ECO:0000256" key="2">
    <source>
        <dbReference type="ARBA" id="ARBA00012438"/>
    </source>
</evidence>
<evidence type="ECO:0000313" key="8">
    <source>
        <dbReference type="Proteomes" id="UP001294570"/>
    </source>
</evidence>
<dbReference type="SUPFAM" id="SSF55874">
    <property type="entry name" value="ATPase domain of HSP90 chaperone/DNA topoisomerase II/histidine kinase"/>
    <property type="match status" value="1"/>
</dbReference>
<dbReference type="SUPFAM" id="SSF55785">
    <property type="entry name" value="PYP-like sensor domain (PAS domain)"/>
    <property type="match status" value="2"/>
</dbReference>
<comment type="caution">
    <text evidence="7">The sequence shown here is derived from an EMBL/GenBank/DDBJ whole genome shotgun (WGS) entry which is preliminary data.</text>
</comment>
<dbReference type="InterPro" id="IPR004358">
    <property type="entry name" value="Sig_transdc_His_kin-like_C"/>
</dbReference>
<dbReference type="PANTHER" id="PTHR43065">
    <property type="entry name" value="SENSOR HISTIDINE KINASE"/>
    <property type="match status" value="1"/>
</dbReference>
<dbReference type="CDD" id="cd00082">
    <property type="entry name" value="HisKA"/>
    <property type="match status" value="1"/>
</dbReference>
<dbReference type="NCBIfam" id="TIGR00229">
    <property type="entry name" value="sensory_box"/>
    <property type="match status" value="1"/>
</dbReference>
<accession>A0ABU5GRP2</accession>
<dbReference type="PROSITE" id="PS50112">
    <property type="entry name" value="PAS"/>
    <property type="match status" value="1"/>
</dbReference>
<dbReference type="EC" id="2.7.13.3" evidence="2"/>
<dbReference type="InterPro" id="IPR005467">
    <property type="entry name" value="His_kinase_dom"/>
</dbReference>
<dbReference type="EMBL" id="JAXIVU010000007">
    <property type="protein sequence ID" value="MDY7219267.1"/>
    <property type="molecule type" value="Genomic_DNA"/>
</dbReference>
<dbReference type="InterPro" id="IPR000014">
    <property type="entry name" value="PAS"/>
</dbReference>
<keyword evidence="8" id="KW-1185">Reference proteome</keyword>
<organism evidence="7 8">
    <name type="scientific">Denitrificimonas halotolerans</name>
    <dbReference type="NCBI Taxonomy" id="3098930"/>
    <lineage>
        <taxon>Bacteria</taxon>
        <taxon>Pseudomonadati</taxon>
        <taxon>Pseudomonadota</taxon>
        <taxon>Gammaproteobacteria</taxon>
        <taxon>Pseudomonadales</taxon>
        <taxon>Pseudomonadaceae</taxon>
        <taxon>Denitrificimonas</taxon>
    </lineage>
</organism>
<dbReference type="InterPro" id="IPR036097">
    <property type="entry name" value="HisK_dim/P_sf"/>
</dbReference>
<feature type="domain" description="PAS" evidence="5">
    <location>
        <begin position="267"/>
        <end position="338"/>
    </location>
</feature>
<reference evidence="7 8" key="1">
    <citation type="submission" date="2023-12" db="EMBL/GenBank/DDBJ databases">
        <title>Denitrificimonas halotolerans sp. nov.,a novel species isolated from landfill leachate.</title>
        <authorList>
            <person name="Wang S."/>
        </authorList>
    </citation>
    <scope>NUCLEOTIDE SEQUENCE [LARGE SCALE GENOMIC DNA]</scope>
    <source>
        <strain evidence="7 8">JX-1</strain>
    </source>
</reference>
<dbReference type="Pfam" id="PF08447">
    <property type="entry name" value="PAS_3"/>
    <property type="match status" value="1"/>
</dbReference>
<dbReference type="PANTHER" id="PTHR43065:SF42">
    <property type="entry name" value="TWO-COMPONENT SENSOR PPRA"/>
    <property type="match status" value="1"/>
</dbReference>
<dbReference type="InterPro" id="IPR003661">
    <property type="entry name" value="HisK_dim/P_dom"/>
</dbReference>
<dbReference type="SMART" id="SM00086">
    <property type="entry name" value="PAC"/>
    <property type="match status" value="1"/>
</dbReference>
<dbReference type="Pfam" id="PF02518">
    <property type="entry name" value="HATPase_c"/>
    <property type="match status" value="1"/>
</dbReference>
<dbReference type="CDD" id="cd00130">
    <property type="entry name" value="PAS"/>
    <property type="match status" value="1"/>
</dbReference>
<dbReference type="PROSITE" id="PS50113">
    <property type="entry name" value="PAC"/>
    <property type="match status" value="1"/>
</dbReference>
<protein>
    <recommendedName>
        <fullName evidence="2">histidine kinase</fullName>
        <ecNumber evidence="2">2.7.13.3</ecNumber>
    </recommendedName>
</protein>
<evidence type="ECO:0000259" key="6">
    <source>
        <dbReference type="PROSITE" id="PS50113"/>
    </source>
</evidence>
<evidence type="ECO:0000259" key="5">
    <source>
        <dbReference type="PROSITE" id="PS50112"/>
    </source>
</evidence>
<evidence type="ECO:0000259" key="4">
    <source>
        <dbReference type="PROSITE" id="PS50109"/>
    </source>
</evidence>
<gene>
    <name evidence="7" type="ORF">TOI97_06775</name>
</gene>
<dbReference type="RefSeq" id="WP_321553362.1">
    <property type="nucleotide sequence ID" value="NZ_JAXIVU010000007.1"/>
</dbReference>
<feature type="domain" description="Histidine kinase" evidence="4">
    <location>
        <begin position="534"/>
        <end position="755"/>
    </location>
</feature>
<dbReference type="InterPro" id="IPR003594">
    <property type="entry name" value="HATPase_dom"/>
</dbReference>
<dbReference type="Gene3D" id="3.30.450.20">
    <property type="entry name" value="PAS domain"/>
    <property type="match status" value="1"/>
</dbReference>
<dbReference type="Gene3D" id="1.10.287.130">
    <property type="match status" value="1"/>
</dbReference>
<evidence type="ECO:0000256" key="3">
    <source>
        <dbReference type="ARBA" id="ARBA00022553"/>
    </source>
</evidence>
<comment type="catalytic activity">
    <reaction evidence="1">
        <text>ATP + protein L-histidine = ADP + protein N-phospho-L-histidine.</text>
        <dbReference type="EC" id="2.7.13.3"/>
    </reaction>
</comment>
<dbReference type="InterPro" id="IPR001610">
    <property type="entry name" value="PAC"/>
</dbReference>
<evidence type="ECO:0000313" key="7">
    <source>
        <dbReference type="EMBL" id="MDY7219267.1"/>
    </source>
</evidence>
<keyword evidence="3" id="KW-0597">Phosphoprotein</keyword>
<dbReference type="Gene3D" id="3.30.565.10">
    <property type="entry name" value="Histidine kinase-like ATPase, C-terminal domain"/>
    <property type="match status" value="1"/>
</dbReference>
<dbReference type="InterPro" id="IPR036890">
    <property type="entry name" value="HATPase_C_sf"/>
</dbReference>
<dbReference type="Proteomes" id="UP001294570">
    <property type="component" value="Unassembled WGS sequence"/>
</dbReference>
<dbReference type="Pfam" id="PF00512">
    <property type="entry name" value="HisKA"/>
    <property type="match status" value="1"/>
</dbReference>
<name>A0ABU5GRP2_9GAMM</name>
<dbReference type="SMART" id="SM00091">
    <property type="entry name" value="PAS"/>
    <property type="match status" value="3"/>
</dbReference>
<dbReference type="InterPro" id="IPR013655">
    <property type="entry name" value="PAS_fold_3"/>
</dbReference>
<feature type="domain" description="PAC" evidence="6">
    <location>
        <begin position="340"/>
        <end position="393"/>
    </location>
</feature>
<dbReference type="InterPro" id="IPR035965">
    <property type="entry name" value="PAS-like_dom_sf"/>
</dbReference>
<dbReference type="InterPro" id="IPR000700">
    <property type="entry name" value="PAS-assoc_C"/>
</dbReference>
<dbReference type="PROSITE" id="PS50109">
    <property type="entry name" value="HIS_KIN"/>
    <property type="match status" value="1"/>
</dbReference>